<dbReference type="RefSeq" id="WP_101628154.1">
    <property type="nucleotide sequence ID" value="NZ_JBCOMK010000004.1"/>
</dbReference>
<name>A0A2I1I4X8_9ACTO</name>
<sequence>MEQPASLVLVDAVSKAGKPYRYISVQWNGVEVERCFKSELEIYTIFGGGENNGLHGRSDG</sequence>
<evidence type="ECO:0000313" key="1">
    <source>
        <dbReference type="EMBL" id="PKY66174.1"/>
    </source>
</evidence>
<reference evidence="1 2" key="1">
    <citation type="submission" date="2017-12" db="EMBL/GenBank/DDBJ databases">
        <title>Phylogenetic diversity of female urinary microbiome.</title>
        <authorList>
            <person name="Thomas-White K."/>
            <person name="Wolfe A.J."/>
        </authorList>
    </citation>
    <scope>NUCLEOTIDE SEQUENCE [LARGE SCALE GENOMIC DNA]</scope>
    <source>
        <strain evidence="1 2">UMB0250</strain>
    </source>
</reference>
<protein>
    <submittedName>
        <fullName evidence="1">Uncharacterized protein</fullName>
    </submittedName>
</protein>
<comment type="caution">
    <text evidence="1">The sequence shown here is derived from an EMBL/GenBank/DDBJ whole genome shotgun (WGS) entry which is preliminary data.</text>
</comment>
<gene>
    <name evidence="1" type="ORF">CYJ25_05305</name>
</gene>
<dbReference type="AlphaFoldDB" id="A0A2I1I4X8"/>
<accession>A0A2I1I4X8</accession>
<evidence type="ECO:0000313" key="2">
    <source>
        <dbReference type="Proteomes" id="UP000234545"/>
    </source>
</evidence>
<proteinExistence type="predicted"/>
<dbReference type="Proteomes" id="UP000234545">
    <property type="component" value="Unassembled WGS sequence"/>
</dbReference>
<dbReference type="EMBL" id="PKKJ01000005">
    <property type="protein sequence ID" value="PKY66174.1"/>
    <property type="molecule type" value="Genomic_DNA"/>
</dbReference>
<organism evidence="1 2">
    <name type="scientific">Schaalia turicensis</name>
    <dbReference type="NCBI Taxonomy" id="131111"/>
    <lineage>
        <taxon>Bacteria</taxon>
        <taxon>Bacillati</taxon>
        <taxon>Actinomycetota</taxon>
        <taxon>Actinomycetes</taxon>
        <taxon>Actinomycetales</taxon>
        <taxon>Actinomycetaceae</taxon>
        <taxon>Schaalia</taxon>
    </lineage>
</organism>